<protein>
    <submittedName>
        <fullName evidence="1">Uncharacterized protein</fullName>
    </submittedName>
</protein>
<accession>A0A2H0E217</accession>
<dbReference type="AlphaFoldDB" id="A0A2H0E217"/>
<name>A0A2H0E217_9BACT</name>
<comment type="caution">
    <text evidence="1">The sequence shown here is derived from an EMBL/GenBank/DDBJ whole genome shotgun (WGS) entry which is preliminary data.</text>
</comment>
<sequence length="74" mass="8879">DDTWLFLPKNKQLAVFNQLRAERVTNKKLAQIYVEQVHDPVFAEWGTSDLSGWIDSYFQGPNEHEYTYLYYFKD</sequence>
<feature type="non-terminal residue" evidence="1">
    <location>
        <position position="1"/>
    </location>
</feature>
<gene>
    <name evidence="1" type="ORF">COW80_00180</name>
</gene>
<dbReference type="Proteomes" id="UP000229981">
    <property type="component" value="Unassembled WGS sequence"/>
</dbReference>
<dbReference type="EMBL" id="PCTU01000003">
    <property type="protein sequence ID" value="PIP88475.1"/>
    <property type="molecule type" value="Genomic_DNA"/>
</dbReference>
<evidence type="ECO:0000313" key="2">
    <source>
        <dbReference type="Proteomes" id="UP000229981"/>
    </source>
</evidence>
<proteinExistence type="predicted"/>
<evidence type="ECO:0000313" key="1">
    <source>
        <dbReference type="EMBL" id="PIP88475.1"/>
    </source>
</evidence>
<organism evidence="1 2">
    <name type="scientific">Candidatus Beckwithbacteria bacterium CG22_combo_CG10-13_8_21_14_all_01_47_9</name>
    <dbReference type="NCBI Taxonomy" id="1974496"/>
    <lineage>
        <taxon>Bacteria</taxon>
        <taxon>Candidatus Beckwithiibacteriota</taxon>
    </lineage>
</organism>
<reference evidence="1 2" key="1">
    <citation type="submission" date="2017-09" db="EMBL/GenBank/DDBJ databases">
        <title>Depth-based differentiation of microbial function through sediment-hosted aquifers and enrichment of novel symbionts in the deep terrestrial subsurface.</title>
        <authorList>
            <person name="Probst A.J."/>
            <person name="Ladd B."/>
            <person name="Jarett J.K."/>
            <person name="Geller-Mcgrath D.E."/>
            <person name="Sieber C.M."/>
            <person name="Emerson J.B."/>
            <person name="Anantharaman K."/>
            <person name="Thomas B.C."/>
            <person name="Malmstrom R."/>
            <person name="Stieglmeier M."/>
            <person name="Klingl A."/>
            <person name="Woyke T."/>
            <person name="Ryan C.M."/>
            <person name="Banfield J.F."/>
        </authorList>
    </citation>
    <scope>NUCLEOTIDE SEQUENCE [LARGE SCALE GENOMIC DNA]</scope>
    <source>
        <strain evidence="1">CG22_combo_CG10-13_8_21_14_all_01_47_9</strain>
    </source>
</reference>